<dbReference type="KEGG" id="dpr:Despr_2898"/>
<organism evidence="1 2">
    <name type="scientific">Desulfobulbus propionicus (strain ATCC 33891 / DSM 2032 / VKM B-1956 / 1pr3)</name>
    <dbReference type="NCBI Taxonomy" id="577650"/>
    <lineage>
        <taxon>Bacteria</taxon>
        <taxon>Pseudomonadati</taxon>
        <taxon>Thermodesulfobacteriota</taxon>
        <taxon>Desulfobulbia</taxon>
        <taxon>Desulfobulbales</taxon>
        <taxon>Desulfobulbaceae</taxon>
        <taxon>Desulfobulbus</taxon>
    </lineage>
</organism>
<dbReference type="Proteomes" id="UP000006365">
    <property type="component" value="Chromosome"/>
</dbReference>
<protein>
    <submittedName>
        <fullName evidence="1">Uncharacterized protein</fullName>
    </submittedName>
</protein>
<keyword evidence="2" id="KW-1185">Reference proteome</keyword>
<gene>
    <name evidence="1" type="ordered locus">Despr_2898</name>
</gene>
<dbReference type="EMBL" id="CP002364">
    <property type="protein sequence ID" value="ADW19031.1"/>
    <property type="molecule type" value="Genomic_DNA"/>
</dbReference>
<proteinExistence type="predicted"/>
<evidence type="ECO:0000313" key="2">
    <source>
        <dbReference type="Proteomes" id="UP000006365"/>
    </source>
</evidence>
<dbReference type="AlphaFoldDB" id="A0A7U4DQB9"/>
<accession>A0A7U4DQB9</accession>
<evidence type="ECO:0000313" key="1">
    <source>
        <dbReference type="EMBL" id="ADW19031.1"/>
    </source>
</evidence>
<reference evidence="1 2" key="1">
    <citation type="journal article" date="2011" name="Stand. Genomic Sci.">
        <title>Complete genome sequence of Desulfobulbus propionicus type strain (1pr3).</title>
        <authorList>
            <person name="Pagani I."/>
            <person name="Lapidus A."/>
            <person name="Nolan M."/>
            <person name="Lucas S."/>
            <person name="Hammon N."/>
            <person name="Deshpande S."/>
            <person name="Cheng J.F."/>
            <person name="Chertkov O."/>
            <person name="Davenport K."/>
            <person name="Tapia R."/>
            <person name="Han C."/>
            <person name="Goodwin L."/>
            <person name="Pitluck S."/>
            <person name="Liolios K."/>
            <person name="Mavromatis K."/>
            <person name="Ivanova N."/>
            <person name="Mikhailova N."/>
            <person name="Pati A."/>
            <person name="Chen A."/>
            <person name="Palaniappan K."/>
            <person name="Land M."/>
            <person name="Hauser L."/>
            <person name="Chang Y.J."/>
            <person name="Jeffries C.D."/>
            <person name="Detter J.C."/>
            <person name="Brambilla E."/>
            <person name="Kannan K.P."/>
            <person name="Djao O.D."/>
            <person name="Rohde M."/>
            <person name="Pukall R."/>
            <person name="Spring S."/>
            <person name="Goker M."/>
            <person name="Sikorski J."/>
            <person name="Woyke T."/>
            <person name="Bristow J."/>
            <person name="Eisen J.A."/>
            <person name="Markowitz V."/>
            <person name="Hugenholtz P."/>
            <person name="Kyrpides N.C."/>
            <person name="Klenk H.P."/>
        </authorList>
    </citation>
    <scope>NUCLEOTIDE SEQUENCE [LARGE SCALE GENOMIC DNA]</scope>
    <source>
        <strain evidence="2">ATCC 33891 / DSM 2032 / 1pr3</strain>
    </source>
</reference>
<sequence>MKELLLIGVALAAGLVTLAVLVRRSGGDCIP</sequence>
<name>A0A7U4DQB9_DESPD</name>